<proteinExistence type="predicted"/>
<evidence type="ECO:0000313" key="4">
    <source>
        <dbReference type="Proteomes" id="UP000075714"/>
    </source>
</evidence>
<feature type="compositionally biased region" description="Pro residues" evidence="1">
    <location>
        <begin position="95"/>
        <end position="106"/>
    </location>
</feature>
<dbReference type="Proteomes" id="UP000075714">
    <property type="component" value="Unassembled WGS sequence"/>
</dbReference>
<keyword evidence="4" id="KW-1185">Reference proteome</keyword>
<name>A0A150G9P8_GONPE</name>
<evidence type="ECO:0000256" key="1">
    <source>
        <dbReference type="SAM" id="MobiDB-lite"/>
    </source>
</evidence>
<sequence length="413" mass="43101">MANFIVLSEPKIFKTAKEAKVSSLLLPVATFVRGGHKNCDVYIITSYDQLYTVPEVQLALQDFVHQGKSIIVVGPDVMPAKFYKKDPPPAAAASPRPPSPRPPMPSPRRRRHLAEADGQGAGDSDGDTWVGWPENATLEERGEAAVRLYRRRLADAVDEDNLAFDSASVTVNLITGPMSLVVSGYVSDPGGTSSVAPPSEDSNALLAASQYVQFLQGKLVLSTTQLSLIVSTVSKARAGISRSIPGSAPLWSLIDAADSLAATRPALPPLAFNLPPPPPRQSPPPLPSPPSPPPRPPPFTGVLPAGVAFLGCFADNPSARALATPLILASRTLSVDRCANASLSITTATGGKVTIMGMQRSSCYGAGSLPVSFFGAQLPESACDASCPGAPAQKCGGTLSNATTVVTSVYRVL</sequence>
<comment type="caution">
    <text evidence="3">The sequence shown here is derived from an EMBL/GenBank/DDBJ whole genome shotgun (WGS) entry which is preliminary data.</text>
</comment>
<feature type="region of interest" description="Disordered" evidence="1">
    <location>
        <begin position="268"/>
        <end position="299"/>
    </location>
</feature>
<dbReference type="EMBL" id="LSYV01000043">
    <property type="protein sequence ID" value="KXZ46562.1"/>
    <property type="molecule type" value="Genomic_DNA"/>
</dbReference>
<organism evidence="3 4">
    <name type="scientific">Gonium pectorale</name>
    <name type="common">Green alga</name>
    <dbReference type="NCBI Taxonomy" id="33097"/>
    <lineage>
        <taxon>Eukaryota</taxon>
        <taxon>Viridiplantae</taxon>
        <taxon>Chlorophyta</taxon>
        <taxon>core chlorophytes</taxon>
        <taxon>Chlorophyceae</taxon>
        <taxon>CS clade</taxon>
        <taxon>Chlamydomonadales</taxon>
        <taxon>Volvocaceae</taxon>
        <taxon>Gonium</taxon>
    </lineage>
</organism>
<dbReference type="SMART" id="SM00321">
    <property type="entry name" value="WSC"/>
    <property type="match status" value="1"/>
</dbReference>
<dbReference type="InterPro" id="IPR002889">
    <property type="entry name" value="WSC_carb-bd"/>
</dbReference>
<protein>
    <recommendedName>
        <fullName evidence="2">WSC domain-containing protein</fullName>
    </recommendedName>
</protein>
<dbReference type="AlphaFoldDB" id="A0A150G9P8"/>
<feature type="compositionally biased region" description="Pro residues" evidence="1">
    <location>
        <begin position="274"/>
        <end position="299"/>
    </location>
</feature>
<feature type="region of interest" description="Disordered" evidence="1">
    <location>
        <begin position="84"/>
        <end position="132"/>
    </location>
</feature>
<feature type="domain" description="WSC" evidence="2">
    <location>
        <begin position="306"/>
        <end position="413"/>
    </location>
</feature>
<reference evidence="4" key="1">
    <citation type="journal article" date="2016" name="Nat. Commun.">
        <title>The Gonium pectorale genome demonstrates co-option of cell cycle regulation during the evolution of multicellularity.</title>
        <authorList>
            <person name="Hanschen E.R."/>
            <person name="Marriage T.N."/>
            <person name="Ferris P.J."/>
            <person name="Hamaji T."/>
            <person name="Toyoda A."/>
            <person name="Fujiyama A."/>
            <person name="Neme R."/>
            <person name="Noguchi H."/>
            <person name="Minakuchi Y."/>
            <person name="Suzuki M."/>
            <person name="Kawai-Toyooka H."/>
            <person name="Smith D.R."/>
            <person name="Sparks H."/>
            <person name="Anderson J."/>
            <person name="Bakaric R."/>
            <person name="Luria V."/>
            <person name="Karger A."/>
            <person name="Kirschner M.W."/>
            <person name="Durand P.M."/>
            <person name="Michod R.E."/>
            <person name="Nozaki H."/>
            <person name="Olson B.J."/>
        </authorList>
    </citation>
    <scope>NUCLEOTIDE SEQUENCE [LARGE SCALE GENOMIC DNA]</scope>
    <source>
        <strain evidence="4">NIES-2863</strain>
    </source>
</reference>
<dbReference type="OrthoDB" id="546857at2759"/>
<gene>
    <name evidence="3" type="ORF">GPECTOR_42g771</name>
</gene>
<evidence type="ECO:0000313" key="3">
    <source>
        <dbReference type="EMBL" id="KXZ46562.1"/>
    </source>
</evidence>
<evidence type="ECO:0000259" key="2">
    <source>
        <dbReference type="PROSITE" id="PS51212"/>
    </source>
</evidence>
<dbReference type="Pfam" id="PF01822">
    <property type="entry name" value="WSC"/>
    <property type="match status" value="1"/>
</dbReference>
<accession>A0A150G9P8</accession>
<dbReference type="PROSITE" id="PS51212">
    <property type="entry name" value="WSC"/>
    <property type="match status" value="1"/>
</dbReference>